<protein>
    <submittedName>
        <fullName evidence="5">Anti-sigma factor RsbA family regulatory protein</fullName>
    </submittedName>
</protein>
<proteinExistence type="predicted"/>
<dbReference type="InterPro" id="IPR047718">
    <property type="entry name" value="RsbA-like_anti_sig"/>
</dbReference>
<accession>A0ABU2NJ65</accession>
<evidence type="ECO:0000313" key="5">
    <source>
        <dbReference type="EMBL" id="MDT0354021.1"/>
    </source>
</evidence>
<evidence type="ECO:0000313" key="6">
    <source>
        <dbReference type="Proteomes" id="UP001183202"/>
    </source>
</evidence>
<dbReference type="InterPro" id="IPR050267">
    <property type="entry name" value="Anti-sigma-factor_SerPK"/>
</dbReference>
<feature type="domain" description="MEDS" evidence="4">
    <location>
        <begin position="14"/>
        <end position="155"/>
    </location>
</feature>
<keyword evidence="1" id="KW-0418">Kinase</keyword>
<evidence type="ECO:0000259" key="4">
    <source>
        <dbReference type="Pfam" id="PF14417"/>
    </source>
</evidence>
<evidence type="ECO:0000256" key="1">
    <source>
        <dbReference type="ARBA" id="ARBA00022527"/>
    </source>
</evidence>
<dbReference type="InterPro" id="IPR036890">
    <property type="entry name" value="HATPase_C_sf"/>
</dbReference>
<feature type="domain" description="Histidine kinase/HSP90-like ATPase" evidence="3">
    <location>
        <begin position="203"/>
        <end position="309"/>
    </location>
</feature>
<feature type="region of interest" description="Disordered" evidence="2">
    <location>
        <begin position="310"/>
        <end position="330"/>
    </location>
</feature>
<gene>
    <name evidence="5" type="ORF">RM445_31550</name>
</gene>
<dbReference type="NCBIfam" id="NF041045">
    <property type="entry name" value="RsbA_anti_sig"/>
    <property type="match status" value="1"/>
</dbReference>
<organism evidence="5 6">
    <name type="scientific">Pseudonocardia charpentierae</name>
    <dbReference type="NCBI Taxonomy" id="3075545"/>
    <lineage>
        <taxon>Bacteria</taxon>
        <taxon>Bacillati</taxon>
        <taxon>Actinomycetota</taxon>
        <taxon>Actinomycetes</taxon>
        <taxon>Pseudonocardiales</taxon>
        <taxon>Pseudonocardiaceae</taxon>
        <taxon>Pseudonocardia</taxon>
    </lineage>
</organism>
<name>A0ABU2NJ65_9PSEU</name>
<evidence type="ECO:0000256" key="2">
    <source>
        <dbReference type="SAM" id="MobiDB-lite"/>
    </source>
</evidence>
<sequence length="330" mass="36154">MTTPAAPHRSGWIHELFLHSTTVEMVKFVIRFAQDGVDAEEPTLLELRPDTAAIVQEAVAPSPHLTVLPAMGQPARPASDLRAADALLTRYRPYVRRVRILNQEPTVPKEHWHEWRRLEAVVNVALAHHNAWAVCVYDQRVLAAEQVEDLCATHPVIRQGDQDLRNDRYQDPVEFASARRDAPPDPVEQTAPAVELTDPSPVTARAAVIGFARRTELASAEVEGLVLATSEAVTNAIVHGQSPIVLRLWAQPDRVTVTVTDTGRGPTDPFVGLLAPDTADGRGLGLWICHQLVDVTHRRRPGGYTVRMTATRPRTAGGRGASDHPGPQAL</sequence>
<comment type="caution">
    <text evidence="5">The sequence shown here is derived from an EMBL/GenBank/DDBJ whole genome shotgun (WGS) entry which is preliminary data.</text>
</comment>
<evidence type="ECO:0000259" key="3">
    <source>
        <dbReference type="Pfam" id="PF13581"/>
    </source>
</evidence>
<dbReference type="Pfam" id="PF14417">
    <property type="entry name" value="MEDS"/>
    <property type="match status" value="1"/>
</dbReference>
<dbReference type="Proteomes" id="UP001183202">
    <property type="component" value="Unassembled WGS sequence"/>
</dbReference>
<keyword evidence="6" id="KW-1185">Reference proteome</keyword>
<dbReference type="SUPFAM" id="SSF55874">
    <property type="entry name" value="ATPase domain of HSP90 chaperone/DNA topoisomerase II/histidine kinase"/>
    <property type="match status" value="1"/>
</dbReference>
<dbReference type="Pfam" id="PF13581">
    <property type="entry name" value="HATPase_c_2"/>
    <property type="match status" value="1"/>
</dbReference>
<dbReference type="EMBL" id="JAVREJ010000062">
    <property type="protein sequence ID" value="MDT0354021.1"/>
    <property type="molecule type" value="Genomic_DNA"/>
</dbReference>
<reference evidence="6" key="1">
    <citation type="submission" date="2023-07" db="EMBL/GenBank/DDBJ databases">
        <title>30 novel species of actinomycetes from the DSMZ collection.</title>
        <authorList>
            <person name="Nouioui I."/>
        </authorList>
    </citation>
    <scope>NUCLEOTIDE SEQUENCE [LARGE SCALE GENOMIC DNA]</scope>
    <source>
        <strain evidence="6">DSM 45834</strain>
    </source>
</reference>
<dbReference type="InterPro" id="IPR025847">
    <property type="entry name" value="MEDS_domain"/>
</dbReference>
<keyword evidence="1" id="KW-0723">Serine/threonine-protein kinase</keyword>
<dbReference type="RefSeq" id="WP_311560529.1">
    <property type="nucleotide sequence ID" value="NZ_JAVREJ010000062.1"/>
</dbReference>
<dbReference type="PANTHER" id="PTHR35526">
    <property type="entry name" value="ANTI-SIGMA-F FACTOR RSBW-RELATED"/>
    <property type="match status" value="1"/>
</dbReference>
<dbReference type="Gene3D" id="3.30.565.10">
    <property type="entry name" value="Histidine kinase-like ATPase, C-terminal domain"/>
    <property type="match status" value="1"/>
</dbReference>
<dbReference type="InterPro" id="IPR003594">
    <property type="entry name" value="HATPase_dom"/>
</dbReference>
<dbReference type="PANTHER" id="PTHR35526:SF3">
    <property type="entry name" value="ANTI-SIGMA-F FACTOR RSBW"/>
    <property type="match status" value="1"/>
</dbReference>
<dbReference type="CDD" id="cd16936">
    <property type="entry name" value="HATPase_RsbW-like"/>
    <property type="match status" value="1"/>
</dbReference>
<keyword evidence="1" id="KW-0808">Transferase</keyword>